<name>A0A024TM27_9STRA</name>
<dbReference type="RefSeq" id="XP_008876217.1">
    <property type="nucleotide sequence ID" value="XM_008877995.1"/>
</dbReference>
<gene>
    <name evidence="2" type="ORF">H310_11344</name>
</gene>
<dbReference type="AlphaFoldDB" id="A0A024TM27"/>
<accession>A0A024TM27</accession>
<feature type="compositionally biased region" description="Low complexity" evidence="1">
    <location>
        <begin position="146"/>
        <end position="159"/>
    </location>
</feature>
<feature type="region of interest" description="Disordered" evidence="1">
    <location>
        <begin position="146"/>
        <end position="175"/>
    </location>
</feature>
<dbReference type="EMBL" id="KI913982">
    <property type="protein sequence ID" value="ETV95044.1"/>
    <property type="molecule type" value="Genomic_DNA"/>
</dbReference>
<dbReference type="OrthoDB" id="74493at2759"/>
<reference evidence="2" key="1">
    <citation type="submission" date="2013-12" db="EMBL/GenBank/DDBJ databases">
        <title>The Genome Sequence of Aphanomyces invadans NJM9701.</title>
        <authorList>
            <consortium name="The Broad Institute Genomics Platform"/>
            <person name="Russ C."/>
            <person name="Tyler B."/>
            <person name="van West P."/>
            <person name="Dieguez-Uribeondo J."/>
            <person name="Young S.K."/>
            <person name="Zeng Q."/>
            <person name="Gargeya S."/>
            <person name="Fitzgerald M."/>
            <person name="Abouelleil A."/>
            <person name="Alvarado L."/>
            <person name="Chapman S.B."/>
            <person name="Gainer-Dewar J."/>
            <person name="Goldberg J."/>
            <person name="Griggs A."/>
            <person name="Gujja S."/>
            <person name="Hansen M."/>
            <person name="Howarth C."/>
            <person name="Imamovic A."/>
            <person name="Ireland A."/>
            <person name="Larimer J."/>
            <person name="McCowan C."/>
            <person name="Murphy C."/>
            <person name="Pearson M."/>
            <person name="Poon T.W."/>
            <person name="Priest M."/>
            <person name="Roberts A."/>
            <person name="Saif S."/>
            <person name="Shea T."/>
            <person name="Sykes S."/>
            <person name="Wortman J."/>
            <person name="Nusbaum C."/>
            <person name="Birren B."/>
        </authorList>
    </citation>
    <scope>NUCLEOTIDE SEQUENCE [LARGE SCALE GENOMIC DNA]</scope>
    <source>
        <strain evidence="2">NJM9701</strain>
    </source>
</reference>
<dbReference type="VEuPathDB" id="FungiDB:H310_11344"/>
<sequence length="313" mass="34215">MEFSSTWTTTDALELAQSSHGRELHVFVPQVLKLCKTKEDLSCTVSIMFPSALKLLDVTIDSSARHVEVYIVSCSPTGERQPRYVDTVRGIKLDDNLFHVAYAFSNMEEMQVGSGVSFKFVSLQPPQLKDVLTLGELKVRVHPSVVTPSVQSPSAPQTATPSVPDLSPSRPSAPPIDMDTMKMILSMQQAMQKQMEDKIYKAVDARFTQLAARLQSTESKIQSLAVSIPKAEVKQDKETFAGILKRLAALEKDVRGLKAFNDSGELSAALQELHVVSTEKGHDHDEVPTEGEAFRDDPALATATSSTAIVSLS</sequence>
<protein>
    <submittedName>
        <fullName evidence="2">Uncharacterized protein</fullName>
    </submittedName>
</protein>
<proteinExistence type="predicted"/>
<evidence type="ECO:0000256" key="1">
    <source>
        <dbReference type="SAM" id="MobiDB-lite"/>
    </source>
</evidence>
<evidence type="ECO:0000313" key="2">
    <source>
        <dbReference type="EMBL" id="ETV95044.1"/>
    </source>
</evidence>
<feature type="region of interest" description="Disordered" evidence="1">
    <location>
        <begin position="278"/>
        <end position="298"/>
    </location>
</feature>
<organism evidence="2">
    <name type="scientific">Aphanomyces invadans</name>
    <dbReference type="NCBI Taxonomy" id="157072"/>
    <lineage>
        <taxon>Eukaryota</taxon>
        <taxon>Sar</taxon>
        <taxon>Stramenopiles</taxon>
        <taxon>Oomycota</taxon>
        <taxon>Saprolegniomycetes</taxon>
        <taxon>Saprolegniales</taxon>
        <taxon>Verrucalvaceae</taxon>
        <taxon>Aphanomyces</taxon>
    </lineage>
</organism>
<dbReference type="GeneID" id="20088394"/>